<keyword evidence="9 10" id="KW-0472">Membrane</keyword>
<gene>
    <name evidence="11" type="ORF">INT43_003973</name>
</gene>
<feature type="transmembrane region" description="Helical" evidence="10">
    <location>
        <begin position="331"/>
        <end position="349"/>
    </location>
</feature>
<evidence type="ECO:0000256" key="2">
    <source>
        <dbReference type="ARBA" id="ARBA00009765"/>
    </source>
</evidence>
<keyword evidence="7 10" id="KW-1133">Transmembrane helix</keyword>
<proteinExistence type="inferred from homology"/>
<keyword evidence="10" id="KW-0496">Mitochondrion</keyword>
<keyword evidence="5 10" id="KW-0460">Magnesium</keyword>
<keyword evidence="6" id="KW-0809">Transit peptide</keyword>
<comment type="subcellular location">
    <subcellularLocation>
        <location evidence="1">Membrane</location>
        <topology evidence="1">Multi-pass membrane protein</topology>
    </subcellularLocation>
    <subcellularLocation>
        <location evidence="10">Mitochondrion inner membrane</location>
        <topology evidence="10">Multi-pass membrane protein</topology>
    </subcellularLocation>
</comment>
<evidence type="ECO:0000256" key="9">
    <source>
        <dbReference type="ARBA" id="ARBA00023136"/>
    </source>
</evidence>
<organism evidence="11 12">
    <name type="scientific">Mortierella isabellina</name>
    <name type="common">Filamentous fungus</name>
    <name type="synonym">Umbelopsis isabellina</name>
    <dbReference type="NCBI Taxonomy" id="91625"/>
    <lineage>
        <taxon>Eukaryota</taxon>
        <taxon>Fungi</taxon>
        <taxon>Fungi incertae sedis</taxon>
        <taxon>Mucoromycota</taxon>
        <taxon>Mucoromycotina</taxon>
        <taxon>Umbelopsidomycetes</taxon>
        <taxon>Umbelopsidales</taxon>
        <taxon>Umbelopsidaceae</taxon>
        <taxon>Umbelopsis</taxon>
    </lineage>
</organism>
<accession>A0A8H7PVC5</accession>
<dbReference type="GO" id="GO:0015095">
    <property type="term" value="F:magnesium ion transmembrane transporter activity"/>
    <property type="evidence" value="ECO:0007669"/>
    <property type="project" value="TreeGrafter"/>
</dbReference>
<keyword evidence="8 10" id="KW-0406">Ion transport</keyword>
<evidence type="ECO:0000256" key="1">
    <source>
        <dbReference type="ARBA" id="ARBA00004141"/>
    </source>
</evidence>
<dbReference type="GO" id="GO:0005743">
    <property type="term" value="C:mitochondrial inner membrane"/>
    <property type="evidence" value="ECO:0007669"/>
    <property type="project" value="UniProtKB-SubCell"/>
</dbReference>
<keyword evidence="10" id="KW-0999">Mitochondrion inner membrane</keyword>
<dbReference type="Pfam" id="PF22099">
    <property type="entry name" value="MRS2-like"/>
    <property type="match status" value="1"/>
</dbReference>
<evidence type="ECO:0000313" key="12">
    <source>
        <dbReference type="Proteomes" id="UP000654370"/>
    </source>
</evidence>
<dbReference type="EMBL" id="JAEPQZ010000006">
    <property type="protein sequence ID" value="KAG2180184.1"/>
    <property type="molecule type" value="Genomic_DNA"/>
</dbReference>
<evidence type="ECO:0000256" key="4">
    <source>
        <dbReference type="ARBA" id="ARBA00022692"/>
    </source>
</evidence>
<evidence type="ECO:0000256" key="6">
    <source>
        <dbReference type="ARBA" id="ARBA00022946"/>
    </source>
</evidence>
<dbReference type="Gene3D" id="1.20.58.340">
    <property type="entry name" value="Magnesium transport protein CorA, transmembrane region"/>
    <property type="match status" value="1"/>
</dbReference>
<evidence type="ECO:0000256" key="10">
    <source>
        <dbReference type="RuleBase" id="RU366042"/>
    </source>
</evidence>
<dbReference type="CDD" id="cd12823">
    <property type="entry name" value="Mrs2_Mfm1p-like"/>
    <property type="match status" value="1"/>
</dbReference>
<evidence type="ECO:0000313" key="11">
    <source>
        <dbReference type="EMBL" id="KAG2180184.1"/>
    </source>
</evidence>
<dbReference type="GO" id="GO:0045016">
    <property type="term" value="P:mitochondrial magnesium ion transmembrane transport"/>
    <property type="evidence" value="ECO:0007669"/>
    <property type="project" value="TreeGrafter"/>
</dbReference>
<dbReference type="PANTHER" id="PTHR13890:SF0">
    <property type="entry name" value="MAGNESIUM TRANSPORTER MRS2 HOMOLOG, MITOCHONDRIAL"/>
    <property type="match status" value="1"/>
</dbReference>
<reference evidence="11" key="1">
    <citation type="submission" date="2020-12" db="EMBL/GenBank/DDBJ databases">
        <title>Metabolic potential, ecology and presence of endohyphal bacteria is reflected in genomic diversity of Mucoromycotina.</title>
        <authorList>
            <person name="Muszewska A."/>
            <person name="Okrasinska A."/>
            <person name="Steczkiewicz K."/>
            <person name="Drgas O."/>
            <person name="Orlowska M."/>
            <person name="Perlinska-Lenart U."/>
            <person name="Aleksandrzak-Piekarczyk T."/>
            <person name="Szatraj K."/>
            <person name="Zielenkiewicz U."/>
            <person name="Pilsyk S."/>
            <person name="Malc E."/>
            <person name="Mieczkowski P."/>
            <person name="Kruszewska J.S."/>
            <person name="Biernat P."/>
            <person name="Pawlowska J."/>
        </authorList>
    </citation>
    <scope>NUCLEOTIDE SEQUENCE</scope>
    <source>
        <strain evidence="11">WA0000067209</strain>
    </source>
</reference>
<sequence>MQHSSTYLRLYYRSLRRLSPTYFCRAHYGCYSRIPPTSSPSARLYKQAYSTQDTASSFLIAPREIPGKSVKKELKLRCTEFDEKGSVKTTAGDFLKTDLCTQHSLLPRDLRTIDTHHINPKAAILVRSEAILINLAHIRAVIKSDLVVLFDTFGSTNSYNQSIFIYDLQERLRSGNRDGLPYEFRALEAMFISVISSLHSELDVLNGLVTKLLSDLEDSVQQDKLKDLLQYTKKLSDFHQGVMTIRDAINEVLDQDEDLAAMYLTEKKAGSPRDPADHEEIELLMEAYLKQTEEIANKAATLISHMKSTEEIVQIMLDTNRNSLLLFELKLTVATMSVGSGALVASLFGMNLKNYMEDDPMAFGIVTGGTLLSVALILARAMRKVRVLSKPYC</sequence>
<evidence type="ECO:0000256" key="3">
    <source>
        <dbReference type="ARBA" id="ARBA00022448"/>
    </source>
</evidence>
<keyword evidence="4 10" id="KW-0812">Transmembrane</keyword>
<keyword evidence="3 10" id="KW-0813">Transport</keyword>
<feature type="transmembrane region" description="Helical" evidence="10">
    <location>
        <begin position="361"/>
        <end position="379"/>
    </location>
</feature>
<dbReference type="OrthoDB" id="10251508at2759"/>
<dbReference type="InterPro" id="IPR039204">
    <property type="entry name" value="MRS2-like"/>
</dbReference>
<comment type="similarity">
    <text evidence="2 10">Belongs to the CorA metal ion transporter (MIT) (TC 1.A.35) family.</text>
</comment>
<evidence type="ECO:0000256" key="7">
    <source>
        <dbReference type="ARBA" id="ARBA00022989"/>
    </source>
</evidence>
<dbReference type="AlphaFoldDB" id="A0A8H7PVC5"/>
<name>A0A8H7PVC5_MORIS</name>
<keyword evidence="12" id="KW-1185">Reference proteome</keyword>
<protein>
    <recommendedName>
        <fullName evidence="10">Magnesium transporter</fullName>
    </recommendedName>
</protein>
<evidence type="ECO:0000256" key="8">
    <source>
        <dbReference type="ARBA" id="ARBA00023065"/>
    </source>
</evidence>
<dbReference type="Proteomes" id="UP000654370">
    <property type="component" value="Unassembled WGS sequence"/>
</dbReference>
<comment type="caution">
    <text evidence="11">The sequence shown here is derived from an EMBL/GenBank/DDBJ whole genome shotgun (WGS) entry which is preliminary data.</text>
</comment>
<dbReference type="PANTHER" id="PTHR13890">
    <property type="entry name" value="RNA SPLICING PROTEIN MRS2, MITOCHONDRIAL"/>
    <property type="match status" value="1"/>
</dbReference>
<evidence type="ECO:0000256" key="5">
    <source>
        <dbReference type="ARBA" id="ARBA00022842"/>
    </source>
</evidence>
<dbReference type="Gene3D" id="2.40.128.330">
    <property type="match status" value="1"/>
</dbReference>